<accession>A0ABR3EWG1</accession>
<reference evidence="4 5" key="1">
    <citation type="submission" date="2024-02" db="EMBL/GenBank/DDBJ databases">
        <title>A draft genome for the cacao thread blight pathogen Marasmius crinis-equi.</title>
        <authorList>
            <person name="Cohen S.P."/>
            <person name="Baruah I.K."/>
            <person name="Amoako-Attah I."/>
            <person name="Bukari Y."/>
            <person name="Meinhardt L.W."/>
            <person name="Bailey B.A."/>
        </authorList>
    </citation>
    <scope>NUCLEOTIDE SEQUENCE [LARGE SCALE GENOMIC DNA]</scope>
    <source>
        <strain evidence="4 5">GH-76</strain>
    </source>
</reference>
<name>A0ABR3EWG1_9AGAR</name>
<dbReference type="InterPro" id="IPR012337">
    <property type="entry name" value="RNaseH-like_sf"/>
</dbReference>
<sequence length="517" mass="59393">MDDSQNNTEAPDRTHSFLLHAETVVKEAARIADSLPNAEEFAVERAMRRLLRVFHILSNLDDEHITPEECETLVQVIVDIASPLSEFLQQPPSTQPNVRFIYTGKPGRPRYQLNLNRLVELHNLGCTWDTIASAVGVTRQTLYNHLSAAGLSKERPSYDIIADDDLDELVASISLLHPLAGSVIIVAHLEAHGFKVPLLRVQESLRRVDAIGVFVRWSGCIKRRVYKVWGSNALWHHDGNEKLRPWGFYIHGCVDGHSRLMIYMHCCNNKRAAVVGMIFKKAVDTYGWPSRMRGDFGRENNEVERLMIAKWGENHHAYLRGRSTQNVRIERAWRDVRKDTIESFRKVFEYLTEVNLLDMEDPVHRICLYVIYQPRIQASLNRTMASWNHHRMRTAKNKSPLALYELSREVAINRGYWTGDPGDDLATASDPSYGQEDGDLPPLDELRADPQHPEYQEYESRAQEKADGVYVNDDEEIVEGREFFAAQGFDTTRDDQNWGIDVYCEAILLMEQYMQSL</sequence>
<dbReference type="InterPro" id="IPR058913">
    <property type="entry name" value="Integrase_dom_put"/>
</dbReference>
<dbReference type="SUPFAM" id="SSF53098">
    <property type="entry name" value="Ribonuclease H-like"/>
    <property type="match status" value="1"/>
</dbReference>
<evidence type="ECO:0000259" key="3">
    <source>
        <dbReference type="PROSITE" id="PS50994"/>
    </source>
</evidence>
<evidence type="ECO:0000256" key="2">
    <source>
        <dbReference type="SAM" id="MobiDB-lite"/>
    </source>
</evidence>
<dbReference type="PROSITE" id="PS50994">
    <property type="entry name" value="INTEGRASE"/>
    <property type="match status" value="1"/>
</dbReference>
<keyword evidence="1" id="KW-0694">RNA-binding</keyword>
<dbReference type="Pfam" id="PF24764">
    <property type="entry name" value="rva_4"/>
    <property type="match status" value="1"/>
</dbReference>
<proteinExistence type="predicted"/>
<protein>
    <recommendedName>
        <fullName evidence="3">Integrase catalytic domain-containing protein</fullName>
    </recommendedName>
</protein>
<dbReference type="Proteomes" id="UP001465976">
    <property type="component" value="Unassembled WGS sequence"/>
</dbReference>
<dbReference type="PANTHER" id="PTHR46791:SF5">
    <property type="entry name" value="CLR5 DOMAIN-CONTAINING PROTEIN-RELATED"/>
    <property type="match status" value="1"/>
</dbReference>
<keyword evidence="5" id="KW-1185">Reference proteome</keyword>
<feature type="region of interest" description="Disordered" evidence="2">
    <location>
        <begin position="421"/>
        <end position="448"/>
    </location>
</feature>
<dbReference type="InterPro" id="IPR001584">
    <property type="entry name" value="Integrase_cat-core"/>
</dbReference>
<organism evidence="4 5">
    <name type="scientific">Marasmius crinis-equi</name>
    <dbReference type="NCBI Taxonomy" id="585013"/>
    <lineage>
        <taxon>Eukaryota</taxon>
        <taxon>Fungi</taxon>
        <taxon>Dikarya</taxon>
        <taxon>Basidiomycota</taxon>
        <taxon>Agaricomycotina</taxon>
        <taxon>Agaricomycetes</taxon>
        <taxon>Agaricomycetidae</taxon>
        <taxon>Agaricales</taxon>
        <taxon>Marasmiineae</taxon>
        <taxon>Marasmiaceae</taxon>
        <taxon>Marasmius</taxon>
    </lineage>
</organism>
<dbReference type="PANTHER" id="PTHR46791">
    <property type="entry name" value="EXPRESSED PROTEIN"/>
    <property type="match status" value="1"/>
</dbReference>
<dbReference type="InterPro" id="IPR036397">
    <property type="entry name" value="RNaseH_sf"/>
</dbReference>
<evidence type="ECO:0000313" key="5">
    <source>
        <dbReference type="Proteomes" id="UP001465976"/>
    </source>
</evidence>
<feature type="domain" description="Integrase catalytic" evidence="3">
    <location>
        <begin position="223"/>
        <end position="408"/>
    </location>
</feature>
<evidence type="ECO:0000256" key="1">
    <source>
        <dbReference type="ARBA" id="ARBA00022884"/>
    </source>
</evidence>
<dbReference type="Gene3D" id="3.30.420.10">
    <property type="entry name" value="Ribonuclease H-like superfamily/Ribonuclease H"/>
    <property type="match status" value="1"/>
</dbReference>
<dbReference type="EMBL" id="JBAHYK010001637">
    <property type="protein sequence ID" value="KAL0567248.1"/>
    <property type="molecule type" value="Genomic_DNA"/>
</dbReference>
<gene>
    <name evidence="4" type="ORF">V5O48_014747</name>
</gene>
<comment type="caution">
    <text evidence="4">The sequence shown here is derived from an EMBL/GenBank/DDBJ whole genome shotgun (WGS) entry which is preliminary data.</text>
</comment>
<evidence type="ECO:0000313" key="4">
    <source>
        <dbReference type="EMBL" id="KAL0567248.1"/>
    </source>
</evidence>